<accession>A0A6A5YGL7</accession>
<keyword evidence="4 7" id="KW-0472">Membrane</keyword>
<feature type="transmembrane region" description="Helical" evidence="7">
    <location>
        <begin position="40"/>
        <end position="61"/>
    </location>
</feature>
<evidence type="ECO:0000313" key="10">
    <source>
        <dbReference type="Proteomes" id="UP000799770"/>
    </source>
</evidence>
<feature type="transmembrane region" description="Helical" evidence="7">
    <location>
        <begin position="208"/>
        <end position="232"/>
    </location>
</feature>
<dbReference type="InterPro" id="IPR052337">
    <property type="entry name" value="SAT4-like"/>
</dbReference>
<name>A0A6A5YGL7_9PLEO</name>
<feature type="domain" description="Rhodopsin" evidence="8">
    <location>
        <begin position="63"/>
        <end position="312"/>
    </location>
</feature>
<dbReference type="Pfam" id="PF20684">
    <property type="entry name" value="Fung_rhodopsin"/>
    <property type="match status" value="1"/>
</dbReference>
<organism evidence="9 10">
    <name type="scientific">Lophiotrema nucula</name>
    <dbReference type="NCBI Taxonomy" id="690887"/>
    <lineage>
        <taxon>Eukaryota</taxon>
        <taxon>Fungi</taxon>
        <taxon>Dikarya</taxon>
        <taxon>Ascomycota</taxon>
        <taxon>Pezizomycotina</taxon>
        <taxon>Dothideomycetes</taxon>
        <taxon>Pleosporomycetidae</taxon>
        <taxon>Pleosporales</taxon>
        <taxon>Lophiotremataceae</taxon>
        <taxon>Lophiotrema</taxon>
    </lineage>
</organism>
<evidence type="ECO:0000256" key="3">
    <source>
        <dbReference type="ARBA" id="ARBA00022989"/>
    </source>
</evidence>
<dbReference type="InterPro" id="IPR049326">
    <property type="entry name" value="Rhodopsin_dom_fungi"/>
</dbReference>
<comment type="similarity">
    <text evidence="5">Belongs to the SAT4 family.</text>
</comment>
<evidence type="ECO:0000313" key="9">
    <source>
        <dbReference type="EMBL" id="KAF2106412.1"/>
    </source>
</evidence>
<feature type="transmembrane region" description="Helical" evidence="7">
    <location>
        <begin position="130"/>
        <end position="149"/>
    </location>
</feature>
<dbReference type="Proteomes" id="UP000799770">
    <property type="component" value="Unassembled WGS sequence"/>
</dbReference>
<evidence type="ECO:0000256" key="6">
    <source>
        <dbReference type="SAM" id="MobiDB-lite"/>
    </source>
</evidence>
<evidence type="ECO:0000256" key="5">
    <source>
        <dbReference type="ARBA" id="ARBA00038359"/>
    </source>
</evidence>
<dbReference type="AlphaFoldDB" id="A0A6A5YGL7"/>
<sequence length="441" mass="49717">MYQLQPEHYELLRRTTEATNATYTGPWPGWLPIPITQQEYTIATTVLIVTLVLQIIAIVVFSARVYTRAYPVWKFTADDYIISLAFALETTMFGFGFAGNIWAWGGKRPATLTLDHIQYNAKYGSLTMPMWAWATGFVKISIGCMLLRFQQSSRWRWFMYFMVVACVLLMLFTVVTITFQCIPFSLVWDIKGETPLDQRRCFSIHLNHLFLFVTAACNVTLDLIFSLMPLTFLGKIRRPLREKVVIGGLMALGLVASAFSLSKAILAERLTKISDFTKIDVGAYLALIGLLSALEVQTALIAACIPTLRSSTKRLLVRIGLLHTTRNSGYRRYGVGSDLSGRPKAVRRRGRELHDLGSTESTSTEGTDEIREIEDDDRYTVDPITGRVTCTVPERAHTSRPRTSKSAFTHNDWQTNQIEPIQPRIVIKDGWELGRGVGVAQ</sequence>
<dbReference type="GO" id="GO:0016020">
    <property type="term" value="C:membrane"/>
    <property type="evidence" value="ECO:0007669"/>
    <property type="project" value="UniProtKB-SubCell"/>
</dbReference>
<evidence type="ECO:0000256" key="7">
    <source>
        <dbReference type="SAM" id="Phobius"/>
    </source>
</evidence>
<proteinExistence type="inferred from homology"/>
<reference evidence="9" key="1">
    <citation type="journal article" date="2020" name="Stud. Mycol.">
        <title>101 Dothideomycetes genomes: a test case for predicting lifestyles and emergence of pathogens.</title>
        <authorList>
            <person name="Haridas S."/>
            <person name="Albert R."/>
            <person name="Binder M."/>
            <person name="Bloem J."/>
            <person name="Labutti K."/>
            <person name="Salamov A."/>
            <person name="Andreopoulos B."/>
            <person name="Baker S."/>
            <person name="Barry K."/>
            <person name="Bills G."/>
            <person name="Bluhm B."/>
            <person name="Cannon C."/>
            <person name="Castanera R."/>
            <person name="Culley D."/>
            <person name="Daum C."/>
            <person name="Ezra D."/>
            <person name="Gonzalez J."/>
            <person name="Henrissat B."/>
            <person name="Kuo A."/>
            <person name="Liang C."/>
            <person name="Lipzen A."/>
            <person name="Lutzoni F."/>
            <person name="Magnuson J."/>
            <person name="Mondo S."/>
            <person name="Nolan M."/>
            <person name="Ohm R."/>
            <person name="Pangilinan J."/>
            <person name="Park H.-J."/>
            <person name="Ramirez L."/>
            <person name="Alfaro M."/>
            <person name="Sun H."/>
            <person name="Tritt A."/>
            <person name="Yoshinaga Y."/>
            <person name="Zwiers L.-H."/>
            <person name="Turgeon B."/>
            <person name="Goodwin S."/>
            <person name="Spatafora J."/>
            <person name="Crous P."/>
            <person name="Grigoriev I."/>
        </authorList>
    </citation>
    <scope>NUCLEOTIDE SEQUENCE</scope>
    <source>
        <strain evidence="9">CBS 627.86</strain>
    </source>
</reference>
<protein>
    <recommendedName>
        <fullName evidence="8">Rhodopsin domain-containing protein</fullName>
    </recommendedName>
</protein>
<feature type="transmembrane region" description="Helical" evidence="7">
    <location>
        <begin position="244"/>
        <end position="261"/>
    </location>
</feature>
<feature type="transmembrane region" description="Helical" evidence="7">
    <location>
        <begin position="81"/>
        <end position="104"/>
    </location>
</feature>
<feature type="transmembrane region" description="Helical" evidence="7">
    <location>
        <begin position="281"/>
        <end position="308"/>
    </location>
</feature>
<keyword evidence="10" id="KW-1185">Reference proteome</keyword>
<keyword evidence="2 7" id="KW-0812">Transmembrane</keyword>
<evidence type="ECO:0000256" key="4">
    <source>
        <dbReference type="ARBA" id="ARBA00023136"/>
    </source>
</evidence>
<evidence type="ECO:0000259" key="8">
    <source>
        <dbReference type="Pfam" id="PF20684"/>
    </source>
</evidence>
<feature type="region of interest" description="Disordered" evidence="6">
    <location>
        <begin position="341"/>
        <end position="376"/>
    </location>
</feature>
<dbReference type="EMBL" id="ML977363">
    <property type="protein sequence ID" value="KAF2106412.1"/>
    <property type="molecule type" value="Genomic_DNA"/>
</dbReference>
<feature type="transmembrane region" description="Helical" evidence="7">
    <location>
        <begin position="161"/>
        <end position="188"/>
    </location>
</feature>
<comment type="subcellular location">
    <subcellularLocation>
        <location evidence="1">Membrane</location>
        <topology evidence="1">Multi-pass membrane protein</topology>
    </subcellularLocation>
</comment>
<keyword evidence="3 7" id="KW-1133">Transmembrane helix</keyword>
<dbReference type="OrthoDB" id="5278984at2759"/>
<evidence type="ECO:0000256" key="2">
    <source>
        <dbReference type="ARBA" id="ARBA00022692"/>
    </source>
</evidence>
<dbReference type="PANTHER" id="PTHR33048">
    <property type="entry name" value="PTH11-LIKE INTEGRAL MEMBRANE PROTEIN (AFU_ORTHOLOGUE AFUA_5G11245)"/>
    <property type="match status" value="1"/>
</dbReference>
<gene>
    <name evidence="9" type="ORF">BDV96DRAFT_507901</name>
</gene>
<evidence type="ECO:0000256" key="1">
    <source>
        <dbReference type="ARBA" id="ARBA00004141"/>
    </source>
</evidence>
<dbReference type="PANTHER" id="PTHR33048:SF129">
    <property type="entry name" value="INTEGRAL MEMBRANE PROTEIN-RELATED"/>
    <property type="match status" value="1"/>
</dbReference>